<gene>
    <name evidence="8 10" type="primary">tpiA</name>
    <name evidence="10" type="ORF">PQU92_01010</name>
</gene>
<dbReference type="InterPro" id="IPR035990">
    <property type="entry name" value="TIM_sf"/>
</dbReference>
<proteinExistence type="inferred from homology"/>
<comment type="similarity">
    <text evidence="3 8 9">Belongs to the triosephosphate isomerase family.</text>
</comment>
<dbReference type="HAMAP" id="MF_00147_B">
    <property type="entry name" value="TIM_B"/>
    <property type="match status" value="1"/>
</dbReference>
<dbReference type="PANTHER" id="PTHR21139">
    <property type="entry name" value="TRIOSEPHOSPHATE ISOMERASE"/>
    <property type="match status" value="1"/>
</dbReference>
<feature type="binding site" evidence="8">
    <location>
        <begin position="231"/>
        <end position="232"/>
    </location>
    <ligand>
        <name>substrate</name>
    </ligand>
</feature>
<evidence type="ECO:0000256" key="3">
    <source>
        <dbReference type="ARBA" id="ARBA00007422"/>
    </source>
</evidence>
<evidence type="ECO:0000256" key="5">
    <source>
        <dbReference type="ARBA" id="ARBA00022490"/>
    </source>
</evidence>
<evidence type="ECO:0000313" key="11">
    <source>
        <dbReference type="Proteomes" id="UP001214854"/>
    </source>
</evidence>
<keyword evidence="4 8" id="KW-0312">Gluconeogenesis</keyword>
<comment type="subcellular location">
    <subcellularLocation>
        <location evidence="8 9">Cytoplasm</location>
    </subcellularLocation>
</comment>
<evidence type="ECO:0000256" key="1">
    <source>
        <dbReference type="ARBA" id="ARBA00000148"/>
    </source>
</evidence>
<dbReference type="NCBIfam" id="TIGR00419">
    <property type="entry name" value="tim"/>
    <property type="match status" value="1"/>
</dbReference>
<protein>
    <recommendedName>
        <fullName evidence="8 9">Triosephosphate isomerase</fullName>
        <shortName evidence="8">TIM</shortName>
        <shortName evidence="8">TPI</shortName>
        <ecNumber evidence="8 9">5.3.1.1</ecNumber>
    </recommendedName>
    <alternativeName>
        <fullName evidence="8">Triose-phosphate isomerase</fullName>
    </alternativeName>
</protein>
<evidence type="ECO:0000256" key="2">
    <source>
        <dbReference type="ARBA" id="ARBA00004939"/>
    </source>
</evidence>
<dbReference type="Gene3D" id="3.20.20.70">
    <property type="entry name" value="Aldolase class I"/>
    <property type="match status" value="1"/>
</dbReference>
<comment type="pathway">
    <text evidence="8 9">Carbohydrate biosynthesis; gluconeogenesis.</text>
</comment>
<feature type="binding site" evidence="8">
    <location>
        <begin position="10"/>
        <end position="12"/>
    </location>
    <ligand>
        <name>substrate</name>
    </ligand>
</feature>
<feature type="binding site" evidence="8">
    <location>
        <position position="210"/>
    </location>
    <ligand>
        <name>substrate</name>
    </ligand>
</feature>
<reference evidence="10 11" key="1">
    <citation type="submission" date="2023-01" db="EMBL/GenBank/DDBJ databases">
        <title>Novel species of the genus Asticcacaulis isolated from rivers.</title>
        <authorList>
            <person name="Lu H."/>
        </authorList>
    </citation>
    <scope>NUCLEOTIDE SEQUENCE [LARGE SCALE GENOMIC DNA]</scope>
    <source>
        <strain evidence="10 11">BYS171W</strain>
    </source>
</reference>
<evidence type="ECO:0000256" key="9">
    <source>
        <dbReference type="RuleBase" id="RU363013"/>
    </source>
</evidence>
<accession>A0ABT5HP66</accession>
<dbReference type="GO" id="GO:0004807">
    <property type="term" value="F:triose-phosphate isomerase activity"/>
    <property type="evidence" value="ECO:0007669"/>
    <property type="project" value="UniProtKB-EC"/>
</dbReference>
<dbReference type="PROSITE" id="PS51440">
    <property type="entry name" value="TIM_2"/>
    <property type="match status" value="1"/>
</dbReference>
<dbReference type="PANTHER" id="PTHR21139:SF42">
    <property type="entry name" value="TRIOSEPHOSPHATE ISOMERASE"/>
    <property type="match status" value="1"/>
</dbReference>
<keyword evidence="6 8" id="KW-0324">Glycolysis</keyword>
<keyword evidence="5 8" id="KW-0963">Cytoplasm</keyword>
<dbReference type="PROSITE" id="PS00171">
    <property type="entry name" value="TIM_1"/>
    <property type="match status" value="1"/>
</dbReference>
<feature type="active site" description="Electrophile" evidence="8">
    <location>
        <position position="96"/>
    </location>
</feature>
<evidence type="ECO:0000256" key="4">
    <source>
        <dbReference type="ARBA" id="ARBA00022432"/>
    </source>
</evidence>
<comment type="function">
    <text evidence="8">Involved in the gluconeogenesis. Catalyzes stereospecifically the conversion of dihydroxyacetone phosphate (DHAP) to D-glyceraldehyde-3-phosphate (G3P).</text>
</comment>
<evidence type="ECO:0000256" key="7">
    <source>
        <dbReference type="ARBA" id="ARBA00023235"/>
    </source>
</evidence>
<comment type="caution">
    <text evidence="10">The sequence shown here is derived from an EMBL/GenBank/DDBJ whole genome shotgun (WGS) entry which is preliminary data.</text>
</comment>
<comment type="pathway">
    <text evidence="8 9">Carbohydrate degradation; glycolysis; D-glyceraldehyde 3-phosphate from glycerone phosphate: step 1/1.</text>
</comment>
<dbReference type="InterPro" id="IPR022896">
    <property type="entry name" value="TrioseP_Isoase_bac/euk"/>
</dbReference>
<comment type="catalytic activity">
    <reaction evidence="1">
        <text>L-erythrulose 1-phosphate = D-erythrulose 4-phosphate</text>
        <dbReference type="Rhea" id="RHEA:49588"/>
        <dbReference type="ChEBI" id="CHEBI:58002"/>
        <dbReference type="ChEBI" id="CHEBI:90796"/>
        <dbReference type="EC" id="5.3.1.33"/>
    </reaction>
</comment>
<keyword evidence="7 8" id="KW-0413">Isomerase</keyword>
<sequence>MPHIPLIAGNWKMHGLSQAVSEALAIDAAARQSSARIALFPPATLLHRLSQALAEAGSSIITGGQDCHCEADGAFTGDVSAEMLKDAGAGMVILGHSERRHGHGEPCALVAKKVLGALRVGLEPVICIGETLEERLAGETHAVLNRQLRASLPEELTGQVFHVAYEPVWAIGTGHIPTDEQVVDAMVLVKSYLEERFHGQVTPHVLYGGSVKPDNAAHLLTLDGVGGLLVGGASLKAADFNRIIAAAG</sequence>
<name>A0ABT5HP66_9CAUL</name>
<dbReference type="EC" id="5.3.1.1" evidence="8 9"/>
<dbReference type="InterPro" id="IPR020861">
    <property type="entry name" value="Triosephosphate_isomerase_AS"/>
</dbReference>
<feature type="active site" description="Proton acceptor" evidence="8">
    <location>
        <position position="166"/>
    </location>
</feature>
<dbReference type="InterPro" id="IPR013785">
    <property type="entry name" value="Aldolase_TIM"/>
</dbReference>
<dbReference type="InterPro" id="IPR000652">
    <property type="entry name" value="Triosephosphate_isomerase"/>
</dbReference>
<evidence type="ECO:0000256" key="6">
    <source>
        <dbReference type="ARBA" id="ARBA00023152"/>
    </source>
</evidence>
<evidence type="ECO:0000313" key="10">
    <source>
        <dbReference type="EMBL" id="MDC7681837.1"/>
    </source>
</evidence>
<evidence type="ECO:0000256" key="8">
    <source>
        <dbReference type="HAMAP-Rule" id="MF_00147"/>
    </source>
</evidence>
<dbReference type="EMBL" id="JAQQKX010000001">
    <property type="protein sequence ID" value="MDC7681837.1"/>
    <property type="molecule type" value="Genomic_DNA"/>
</dbReference>
<dbReference type="Pfam" id="PF00121">
    <property type="entry name" value="TIM"/>
    <property type="match status" value="1"/>
</dbReference>
<comment type="catalytic activity">
    <reaction evidence="8 9">
        <text>D-glyceraldehyde 3-phosphate = dihydroxyacetone phosphate</text>
        <dbReference type="Rhea" id="RHEA:18585"/>
        <dbReference type="ChEBI" id="CHEBI:57642"/>
        <dbReference type="ChEBI" id="CHEBI:59776"/>
        <dbReference type="EC" id="5.3.1.1"/>
    </reaction>
</comment>
<dbReference type="Proteomes" id="UP001214854">
    <property type="component" value="Unassembled WGS sequence"/>
</dbReference>
<comment type="pathway">
    <text evidence="2">Carbohydrate metabolism; erythritol degradation.</text>
</comment>
<comment type="subunit">
    <text evidence="8 9">Homodimer.</text>
</comment>
<keyword evidence="11" id="KW-1185">Reference proteome</keyword>
<dbReference type="RefSeq" id="WP_272746353.1">
    <property type="nucleotide sequence ID" value="NZ_JAQQKX010000001.1"/>
</dbReference>
<organism evidence="10 11">
    <name type="scientific">Asticcacaulis aquaticus</name>
    <dbReference type="NCBI Taxonomy" id="2984212"/>
    <lineage>
        <taxon>Bacteria</taxon>
        <taxon>Pseudomonadati</taxon>
        <taxon>Pseudomonadota</taxon>
        <taxon>Alphaproteobacteria</taxon>
        <taxon>Caulobacterales</taxon>
        <taxon>Caulobacteraceae</taxon>
        <taxon>Asticcacaulis</taxon>
    </lineage>
</organism>
<dbReference type="SUPFAM" id="SSF51351">
    <property type="entry name" value="Triosephosphate isomerase (TIM)"/>
    <property type="match status" value="1"/>
</dbReference>
<feature type="binding site" evidence="8">
    <location>
        <position position="172"/>
    </location>
    <ligand>
        <name>substrate</name>
    </ligand>
</feature>
<dbReference type="CDD" id="cd00311">
    <property type="entry name" value="TIM"/>
    <property type="match status" value="1"/>
</dbReference>